<dbReference type="AlphaFoldDB" id="A0AAV3YT39"/>
<dbReference type="InterPro" id="IPR036734">
    <property type="entry name" value="Neur_chan_lig-bd_sf"/>
</dbReference>
<feature type="domain" description="Neurotransmitter-gated ion-channel ligand-binding" evidence="1">
    <location>
        <begin position="85"/>
        <end position="145"/>
    </location>
</feature>
<name>A0AAV3YT39_9GAST</name>
<gene>
    <name evidence="2" type="ORF">PoB_001307100</name>
</gene>
<evidence type="ECO:0000313" key="3">
    <source>
        <dbReference type="Proteomes" id="UP000735302"/>
    </source>
</evidence>
<protein>
    <submittedName>
        <fullName evidence="2">Acetylcholine receptor subunit alpha-like</fullName>
    </submittedName>
</protein>
<proteinExistence type="predicted"/>
<comment type="caution">
    <text evidence="2">The sequence shown here is derived from an EMBL/GenBank/DDBJ whole genome shotgun (WGS) entry which is preliminary data.</text>
</comment>
<dbReference type="Proteomes" id="UP000735302">
    <property type="component" value="Unassembled WGS sequence"/>
</dbReference>
<dbReference type="GO" id="GO:0016020">
    <property type="term" value="C:membrane"/>
    <property type="evidence" value="ECO:0007669"/>
    <property type="project" value="InterPro"/>
</dbReference>
<dbReference type="SUPFAM" id="SSF63712">
    <property type="entry name" value="Nicotinic receptor ligand binding domain-like"/>
    <property type="match status" value="1"/>
</dbReference>
<dbReference type="Gene3D" id="2.70.170.10">
    <property type="entry name" value="Neurotransmitter-gated ion-channel ligand-binding domain"/>
    <property type="match status" value="1"/>
</dbReference>
<accession>A0AAV3YT39</accession>
<evidence type="ECO:0000259" key="1">
    <source>
        <dbReference type="Pfam" id="PF02931"/>
    </source>
</evidence>
<dbReference type="EMBL" id="BLXT01001549">
    <property type="protein sequence ID" value="GFN86565.1"/>
    <property type="molecule type" value="Genomic_DNA"/>
</dbReference>
<dbReference type="GO" id="GO:0005230">
    <property type="term" value="F:extracellular ligand-gated monoatomic ion channel activity"/>
    <property type="evidence" value="ECO:0007669"/>
    <property type="project" value="InterPro"/>
</dbReference>
<keyword evidence="2" id="KW-0675">Receptor</keyword>
<keyword evidence="3" id="KW-1185">Reference proteome</keyword>
<sequence>MGAIANTKQGELYLLGPLSRRGAGGGARTRDRRVPADLRADSLATVPPAPLSHGIKTRNGKLPTLCALLLISPHPCGGGTYSEKKSIYDALLNSSRYNPEMRPLLNQSDIMYVDSVFELVSIVEINDVVQSFHCNGFLGLRWYDEVRRRQWSVEAQLTIKDELITWDPAEYGGEIAISPKVQDVFRPRMVMLNTLEDRDLFEDDYA</sequence>
<dbReference type="Pfam" id="PF02931">
    <property type="entry name" value="Neur_chan_LBD"/>
    <property type="match status" value="1"/>
</dbReference>
<reference evidence="2 3" key="1">
    <citation type="journal article" date="2021" name="Elife">
        <title>Chloroplast acquisition without the gene transfer in kleptoplastic sea slugs, Plakobranchus ocellatus.</title>
        <authorList>
            <person name="Maeda T."/>
            <person name="Takahashi S."/>
            <person name="Yoshida T."/>
            <person name="Shimamura S."/>
            <person name="Takaki Y."/>
            <person name="Nagai Y."/>
            <person name="Toyoda A."/>
            <person name="Suzuki Y."/>
            <person name="Arimoto A."/>
            <person name="Ishii H."/>
            <person name="Satoh N."/>
            <person name="Nishiyama T."/>
            <person name="Hasebe M."/>
            <person name="Maruyama T."/>
            <person name="Minagawa J."/>
            <person name="Obokata J."/>
            <person name="Shigenobu S."/>
        </authorList>
    </citation>
    <scope>NUCLEOTIDE SEQUENCE [LARGE SCALE GENOMIC DNA]</scope>
</reference>
<dbReference type="InterPro" id="IPR006202">
    <property type="entry name" value="Neur_chan_lig-bd"/>
</dbReference>
<evidence type="ECO:0000313" key="2">
    <source>
        <dbReference type="EMBL" id="GFN86565.1"/>
    </source>
</evidence>
<organism evidence="2 3">
    <name type="scientific">Plakobranchus ocellatus</name>
    <dbReference type="NCBI Taxonomy" id="259542"/>
    <lineage>
        <taxon>Eukaryota</taxon>
        <taxon>Metazoa</taxon>
        <taxon>Spiralia</taxon>
        <taxon>Lophotrochozoa</taxon>
        <taxon>Mollusca</taxon>
        <taxon>Gastropoda</taxon>
        <taxon>Heterobranchia</taxon>
        <taxon>Euthyneura</taxon>
        <taxon>Panpulmonata</taxon>
        <taxon>Sacoglossa</taxon>
        <taxon>Placobranchoidea</taxon>
        <taxon>Plakobranchidae</taxon>
        <taxon>Plakobranchus</taxon>
    </lineage>
</organism>